<dbReference type="OrthoDB" id="894231at2"/>
<evidence type="ECO:0000313" key="3">
    <source>
        <dbReference type="Proteomes" id="UP000219452"/>
    </source>
</evidence>
<protein>
    <recommendedName>
        <fullName evidence="4">DUF2975 domain-containing protein</fullName>
    </recommendedName>
</protein>
<name>A0A286GPK4_9BACT</name>
<organism evidence="2 3">
    <name type="scientific">Spirosoma fluviale</name>
    <dbReference type="NCBI Taxonomy" id="1597977"/>
    <lineage>
        <taxon>Bacteria</taxon>
        <taxon>Pseudomonadati</taxon>
        <taxon>Bacteroidota</taxon>
        <taxon>Cytophagia</taxon>
        <taxon>Cytophagales</taxon>
        <taxon>Cytophagaceae</taxon>
        <taxon>Spirosoma</taxon>
    </lineage>
</organism>
<dbReference type="Proteomes" id="UP000219452">
    <property type="component" value="Unassembled WGS sequence"/>
</dbReference>
<reference evidence="3" key="1">
    <citation type="submission" date="2017-09" db="EMBL/GenBank/DDBJ databases">
        <authorList>
            <person name="Varghese N."/>
            <person name="Submissions S."/>
        </authorList>
    </citation>
    <scope>NUCLEOTIDE SEQUENCE [LARGE SCALE GENOMIC DNA]</scope>
    <source>
        <strain evidence="3">DSM 29961</strain>
    </source>
</reference>
<dbReference type="InterPro" id="IPR021354">
    <property type="entry name" value="DUF2975"/>
</dbReference>
<keyword evidence="1" id="KW-0812">Transmembrane</keyword>
<keyword evidence="1" id="KW-0472">Membrane</keyword>
<sequence length="212" mass="24412">MYSPYIKPLKVVVAFIYYACLCLIVSGLFVMVYLYFWPIEQYKLFTTVPVRLGEEVVYGDKGFVVTAKSSFQTSLSFIYFNRPFIEENAGLYWKITGWYFLGAMLITLMLHQVKQIMDSVGTVNVFSSANVFRIRLLGGLFLFDTVIDPLRWLWIKDDVIALLKKHYVAFEQGGYGLWGLLSASFFIGLLLFGLAEVFRSGLYLKEEQELTI</sequence>
<evidence type="ECO:0000256" key="1">
    <source>
        <dbReference type="SAM" id="Phobius"/>
    </source>
</evidence>
<proteinExistence type="predicted"/>
<dbReference type="EMBL" id="OCNH01000007">
    <property type="protein sequence ID" value="SOD97475.1"/>
    <property type="molecule type" value="Genomic_DNA"/>
</dbReference>
<accession>A0A286GPK4</accession>
<keyword evidence="1" id="KW-1133">Transmembrane helix</keyword>
<gene>
    <name evidence="2" type="ORF">SAMN06269250_5796</name>
</gene>
<feature type="transmembrane region" description="Helical" evidence="1">
    <location>
        <begin position="91"/>
        <end position="113"/>
    </location>
</feature>
<feature type="transmembrane region" description="Helical" evidence="1">
    <location>
        <begin position="175"/>
        <end position="195"/>
    </location>
</feature>
<dbReference type="AlphaFoldDB" id="A0A286GPK4"/>
<feature type="transmembrane region" description="Helical" evidence="1">
    <location>
        <begin position="12"/>
        <end position="36"/>
    </location>
</feature>
<evidence type="ECO:0008006" key="4">
    <source>
        <dbReference type="Google" id="ProtNLM"/>
    </source>
</evidence>
<feature type="transmembrane region" description="Helical" evidence="1">
    <location>
        <begin position="134"/>
        <end position="155"/>
    </location>
</feature>
<dbReference type="Pfam" id="PF11188">
    <property type="entry name" value="DUF2975"/>
    <property type="match status" value="1"/>
</dbReference>
<evidence type="ECO:0000313" key="2">
    <source>
        <dbReference type="EMBL" id="SOD97475.1"/>
    </source>
</evidence>
<keyword evidence="3" id="KW-1185">Reference proteome</keyword>